<evidence type="ECO:0000256" key="4">
    <source>
        <dbReference type="SAM" id="Phobius"/>
    </source>
</evidence>
<dbReference type="Proteomes" id="UP000247498">
    <property type="component" value="Unassembled WGS sequence"/>
</dbReference>
<keyword evidence="2" id="KW-0934">Plastid</keyword>
<dbReference type="FunCoup" id="A0A2V0PPL3">
    <property type="interactions" value="583"/>
</dbReference>
<keyword evidence="7" id="KW-1185">Reference proteome</keyword>
<reference evidence="6 7" key="1">
    <citation type="journal article" date="2018" name="Sci. Rep.">
        <title>Raphidocelis subcapitata (=Pseudokirchneriella subcapitata) provides an insight into genome evolution and environmental adaptations in the Sphaeropleales.</title>
        <authorList>
            <person name="Suzuki S."/>
            <person name="Yamaguchi H."/>
            <person name="Nakajima N."/>
            <person name="Kawachi M."/>
        </authorList>
    </citation>
    <scope>NUCLEOTIDE SEQUENCE [LARGE SCALE GENOMIC DNA]</scope>
    <source>
        <strain evidence="6 7">NIES-35</strain>
    </source>
</reference>
<organism evidence="6 7">
    <name type="scientific">Raphidocelis subcapitata</name>
    <dbReference type="NCBI Taxonomy" id="307507"/>
    <lineage>
        <taxon>Eukaryota</taxon>
        <taxon>Viridiplantae</taxon>
        <taxon>Chlorophyta</taxon>
        <taxon>core chlorophytes</taxon>
        <taxon>Chlorophyceae</taxon>
        <taxon>CS clade</taxon>
        <taxon>Sphaeropleales</taxon>
        <taxon>Selenastraceae</taxon>
        <taxon>Raphidocelis</taxon>
    </lineage>
</organism>
<dbReference type="InterPro" id="IPR039633">
    <property type="entry name" value="PAP"/>
</dbReference>
<feature type="domain" description="Plastid lipid-associated protein/fibrillin conserved" evidence="5">
    <location>
        <begin position="72"/>
        <end position="135"/>
    </location>
</feature>
<name>A0A2V0PPL3_9CHLO</name>
<evidence type="ECO:0000313" key="6">
    <source>
        <dbReference type="EMBL" id="GBG00114.1"/>
    </source>
</evidence>
<dbReference type="AlphaFoldDB" id="A0A2V0PPL3"/>
<keyword evidence="4" id="KW-0472">Membrane</keyword>
<keyword evidence="4" id="KW-0812">Transmembrane</keyword>
<evidence type="ECO:0000313" key="7">
    <source>
        <dbReference type="Proteomes" id="UP000247498"/>
    </source>
</evidence>
<dbReference type="STRING" id="307507.A0A2V0PPL3"/>
<keyword evidence="4" id="KW-1133">Transmembrane helix</keyword>
<dbReference type="EMBL" id="BDRX01000193">
    <property type="protein sequence ID" value="GBG00114.1"/>
    <property type="molecule type" value="Genomic_DNA"/>
</dbReference>
<feature type="transmembrane region" description="Helical" evidence="4">
    <location>
        <begin position="299"/>
        <end position="319"/>
    </location>
</feature>
<evidence type="ECO:0000259" key="5">
    <source>
        <dbReference type="Pfam" id="PF04755"/>
    </source>
</evidence>
<dbReference type="InterPro" id="IPR006843">
    <property type="entry name" value="PAP/fibrillin_dom"/>
</dbReference>
<proteinExistence type="predicted"/>
<dbReference type="GO" id="GO:0009536">
    <property type="term" value="C:plastid"/>
    <property type="evidence" value="ECO:0007669"/>
    <property type="project" value="UniProtKB-SubCell"/>
</dbReference>
<dbReference type="PANTHER" id="PTHR31906">
    <property type="entry name" value="PLASTID-LIPID-ASSOCIATED PROTEIN 4, CHLOROPLASTIC-RELATED"/>
    <property type="match status" value="1"/>
</dbReference>
<feature type="region of interest" description="Disordered" evidence="3">
    <location>
        <begin position="1"/>
        <end position="65"/>
    </location>
</feature>
<protein>
    <recommendedName>
        <fullName evidence="5">Plastid lipid-associated protein/fibrillin conserved domain-containing protein</fullName>
    </recommendedName>
</protein>
<evidence type="ECO:0000256" key="3">
    <source>
        <dbReference type="SAM" id="MobiDB-lite"/>
    </source>
</evidence>
<comment type="subcellular location">
    <subcellularLocation>
        <location evidence="1">Plastid</location>
    </subcellularLocation>
</comment>
<accession>A0A2V0PPL3</accession>
<evidence type="ECO:0000256" key="2">
    <source>
        <dbReference type="ARBA" id="ARBA00022640"/>
    </source>
</evidence>
<evidence type="ECO:0000256" key="1">
    <source>
        <dbReference type="ARBA" id="ARBA00004474"/>
    </source>
</evidence>
<sequence length="346" mass="35602">MLAKSSARGAGLPHARCPVNARTRLARRTASSSPQRVTELADGGGSGDPGSGSAAAAPAEKPQRDARALVDAVLEQVRTTDGGISAPPEVSARVDALLDELEAIGAQQTPRPLDNDLLWGNYTVAYTSVARATEAQRRGQPAGGRFRSGVGRALFSTTGLFQSVLRPDVATNKVAFRLFGVLPGYVGLRGRLELVGSGGDTVKVLFDRPVLSFADCLNIRIGPPSSVQLSTTYLDERIRLGKGSRGSLFVFERTAAADAAAMDRVGLERTTPAGVLLLAAMLGAMALGGWGLFRTGAPALQLCGALVWAAAVGMAAVFWKGGIVDGGDEGTQGPQKGAAAPAPAAS</sequence>
<comment type="caution">
    <text evidence="6">The sequence shown here is derived from an EMBL/GenBank/DDBJ whole genome shotgun (WGS) entry which is preliminary data.</text>
</comment>
<gene>
    <name evidence="6" type="ORF">Rsub_12855</name>
</gene>
<dbReference type="OrthoDB" id="45035at2759"/>
<feature type="transmembrane region" description="Helical" evidence="4">
    <location>
        <begin position="273"/>
        <end position="293"/>
    </location>
</feature>
<dbReference type="InParanoid" id="A0A2V0PPL3"/>
<dbReference type="Pfam" id="PF04755">
    <property type="entry name" value="PAP_fibrillin"/>
    <property type="match status" value="1"/>
</dbReference>